<sequence>MSILQLPRIHFRGQMSWDPIVTNNYPNFYNEDTAQPALTPSESMNQFRQAAIEAAKGGNWNPHGTHRSAFFDTSVTAVDLGHGPVTTDKLCGAPAVLNAMLVDLEPYGSCSSQLFFDTLRFGIDGGCRIVAPRNERFTARYINFNRNPFGFTAGGASVNWQTTFATAGLTINSHGSDVLHALQQALHEPDALGLVVAFNAYRTIYFDDPTLQNSKPPSIPVQNQREILYQKLLAGGFQPNPARSLIVGTIGVWRKGEATHEPSDRALLPDANAKAFVATAHARIDRGHVNLDLSNSISETGAALIKQDLGTLQVVAVDAASKKEYQLASFNYPQYDRHAYEASAGIVSVPLNPALSAADLAHAELADWQLRSSKEGLLLSESATRIIPQSPNLYLDQGPAGNTKLQLYLHGKPVQKISDVTVYQVKTNLQTEELDIIGTQELKTNAQGQLVISADASTGNVYGYLPLLGKNLPPPPDLKDGIDTQTYTYAYVRVLPADSATAALPPTWDNVYKNVLINWNAMAPCMDNWLDLANPVQVHNYASILQRLTDPKAFESYLFMPVTRDMTVGQRSLLNNFLKQALPHPADLVEKVSTRTVATAAPVSASTAPQQQPNGKPNFVELSRSLRNVDNE</sequence>
<evidence type="ECO:0000313" key="1">
    <source>
        <dbReference type="EMBL" id="MBC3908129.1"/>
    </source>
</evidence>
<evidence type="ECO:0000313" key="2">
    <source>
        <dbReference type="Proteomes" id="UP000646911"/>
    </source>
</evidence>
<keyword evidence="2" id="KW-1185">Reference proteome</keyword>
<dbReference type="Proteomes" id="UP000646911">
    <property type="component" value="Unassembled WGS sequence"/>
</dbReference>
<dbReference type="EMBL" id="JACOFX010000004">
    <property type="protein sequence ID" value="MBC3908129.1"/>
    <property type="molecule type" value="Genomic_DNA"/>
</dbReference>
<name>A0ABR6Z941_9BURK</name>
<protein>
    <submittedName>
        <fullName evidence="1">Uncharacterized protein</fullName>
    </submittedName>
</protein>
<reference evidence="1 2" key="1">
    <citation type="submission" date="2020-08" db="EMBL/GenBank/DDBJ databases">
        <title>Novel species isolated from subtropical streams in China.</title>
        <authorList>
            <person name="Lu H."/>
        </authorList>
    </citation>
    <scope>NUCLEOTIDE SEQUENCE [LARGE SCALE GENOMIC DNA]</scope>
    <source>
        <strain evidence="1 2">NL8W</strain>
    </source>
</reference>
<organism evidence="1 2">
    <name type="scientific">Undibacterium umbellatum</name>
    <dbReference type="NCBI Taxonomy" id="2762300"/>
    <lineage>
        <taxon>Bacteria</taxon>
        <taxon>Pseudomonadati</taxon>
        <taxon>Pseudomonadota</taxon>
        <taxon>Betaproteobacteria</taxon>
        <taxon>Burkholderiales</taxon>
        <taxon>Oxalobacteraceae</taxon>
        <taxon>Undibacterium</taxon>
    </lineage>
</organism>
<dbReference type="RefSeq" id="WP_186953675.1">
    <property type="nucleotide sequence ID" value="NZ_JACOFX010000004.1"/>
</dbReference>
<accession>A0ABR6Z941</accession>
<comment type="caution">
    <text evidence="1">The sequence shown here is derived from an EMBL/GenBank/DDBJ whole genome shotgun (WGS) entry which is preliminary data.</text>
</comment>
<proteinExistence type="predicted"/>
<gene>
    <name evidence="1" type="ORF">H8L47_11235</name>
</gene>